<evidence type="ECO:0000313" key="5">
    <source>
        <dbReference type="Proteomes" id="UP001327560"/>
    </source>
</evidence>
<dbReference type="PANTHER" id="PTHR11820:SF7">
    <property type="entry name" value="ACYLPYRUVASE FAHD1, MITOCHONDRIAL"/>
    <property type="match status" value="1"/>
</dbReference>
<dbReference type="PANTHER" id="PTHR11820">
    <property type="entry name" value="ACYLPYRUVASE"/>
    <property type="match status" value="1"/>
</dbReference>
<dbReference type="EMBL" id="CP136892">
    <property type="protein sequence ID" value="WOL01018.1"/>
    <property type="molecule type" value="Genomic_DNA"/>
</dbReference>
<feature type="domain" description="Fumarylacetoacetase-like C-terminal" evidence="3">
    <location>
        <begin position="1"/>
        <end position="64"/>
    </location>
</feature>
<keyword evidence="5" id="KW-1185">Reference proteome</keyword>
<reference evidence="4 5" key="1">
    <citation type="submission" date="2023-10" db="EMBL/GenBank/DDBJ databases">
        <title>Chromosome-scale genome assembly provides insights into flower coloration mechanisms of Canna indica.</title>
        <authorList>
            <person name="Li C."/>
        </authorList>
    </citation>
    <scope>NUCLEOTIDE SEQUENCE [LARGE SCALE GENOMIC DNA]</scope>
    <source>
        <tissue evidence="4">Flower</tissue>
    </source>
</reference>
<dbReference type="GO" id="GO:0046872">
    <property type="term" value="F:metal ion binding"/>
    <property type="evidence" value="ECO:0007669"/>
    <property type="project" value="UniProtKB-KW"/>
</dbReference>
<evidence type="ECO:0000256" key="2">
    <source>
        <dbReference type="ARBA" id="ARBA00022723"/>
    </source>
</evidence>
<dbReference type="Proteomes" id="UP001327560">
    <property type="component" value="Chromosome 3"/>
</dbReference>
<accession>A0AAQ3Q9L6</accession>
<protein>
    <submittedName>
        <fullName evidence="4">Fumarylacetoacetase</fullName>
    </submittedName>
</protein>
<proteinExistence type="inferred from homology"/>
<keyword evidence="2" id="KW-0479">Metal-binding</keyword>
<name>A0AAQ3Q9L6_9LILI</name>
<evidence type="ECO:0000313" key="4">
    <source>
        <dbReference type="EMBL" id="WOL01018.1"/>
    </source>
</evidence>
<evidence type="ECO:0000256" key="1">
    <source>
        <dbReference type="ARBA" id="ARBA00010211"/>
    </source>
</evidence>
<dbReference type="GO" id="GO:0005739">
    <property type="term" value="C:mitochondrion"/>
    <property type="evidence" value="ECO:0007669"/>
    <property type="project" value="TreeGrafter"/>
</dbReference>
<comment type="similarity">
    <text evidence="1">Belongs to the FAH family.</text>
</comment>
<evidence type="ECO:0000259" key="3">
    <source>
        <dbReference type="Pfam" id="PF01557"/>
    </source>
</evidence>
<gene>
    <name evidence="4" type="ORF">Cni_G09731</name>
</gene>
<dbReference type="Pfam" id="PF01557">
    <property type="entry name" value="FAA_hydrolase"/>
    <property type="match status" value="1"/>
</dbReference>
<dbReference type="InterPro" id="IPR011234">
    <property type="entry name" value="Fumarylacetoacetase-like_C"/>
</dbReference>
<dbReference type="SUPFAM" id="SSF56529">
    <property type="entry name" value="FAH"/>
    <property type="match status" value="1"/>
</dbReference>
<dbReference type="InterPro" id="IPR036663">
    <property type="entry name" value="Fumarylacetoacetase_C_sf"/>
</dbReference>
<sequence>MKPTSSYLQNGGIIEVPHPLESLDHEVELVVVIGRKAHDVTEAAAMDYVGVSRSSLDSSKRARYLHSDKCYCKHP</sequence>
<dbReference type="AlphaFoldDB" id="A0AAQ3Q9L6"/>
<organism evidence="4 5">
    <name type="scientific">Canna indica</name>
    <name type="common">Indian-shot</name>
    <dbReference type="NCBI Taxonomy" id="4628"/>
    <lineage>
        <taxon>Eukaryota</taxon>
        <taxon>Viridiplantae</taxon>
        <taxon>Streptophyta</taxon>
        <taxon>Embryophyta</taxon>
        <taxon>Tracheophyta</taxon>
        <taxon>Spermatophyta</taxon>
        <taxon>Magnoliopsida</taxon>
        <taxon>Liliopsida</taxon>
        <taxon>Zingiberales</taxon>
        <taxon>Cannaceae</taxon>
        <taxon>Canna</taxon>
    </lineage>
</organism>
<dbReference type="Gene3D" id="3.90.850.10">
    <property type="entry name" value="Fumarylacetoacetase-like, C-terminal domain"/>
    <property type="match status" value="1"/>
</dbReference>
<dbReference type="GO" id="GO:0018773">
    <property type="term" value="F:acetylpyruvate hydrolase activity"/>
    <property type="evidence" value="ECO:0007669"/>
    <property type="project" value="TreeGrafter"/>
</dbReference>